<accession>A0A162NL08</accession>
<keyword evidence="6 7" id="KW-0472">Membrane</keyword>
<dbReference type="GO" id="GO:0005436">
    <property type="term" value="F:sodium:phosphate symporter activity"/>
    <property type="evidence" value="ECO:0007669"/>
    <property type="project" value="InterPro"/>
</dbReference>
<evidence type="ECO:0000256" key="2">
    <source>
        <dbReference type="ARBA" id="ARBA00005808"/>
    </source>
</evidence>
<feature type="transmembrane region" description="Helical" evidence="7">
    <location>
        <begin position="345"/>
        <end position="365"/>
    </location>
</feature>
<evidence type="ECO:0000313" key="9">
    <source>
        <dbReference type="Proteomes" id="UP000076858"/>
    </source>
</evidence>
<comment type="similarity">
    <text evidence="2">Belongs to the SLC34A transporter family.</text>
</comment>
<dbReference type="EMBL" id="LRGB01000568">
    <property type="protein sequence ID" value="KZS18084.1"/>
    <property type="molecule type" value="Genomic_DNA"/>
</dbReference>
<proteinExistence type="inferred from homology"/>
<dbReference type="InterPro" id="IPR003841">
    <property type="entry name" value="Na/Pi_transpt"/>
</dbReference>
<evidence type="ECO:0000256" key="7">
    <source>
        <dbReference type="SAM" id="Phobius"/>
    </source>
</evidence>
<keyword evidence="5 7" id="KW-1133">Transmembrane helix</keyword>
<evidence type="ECO:0000256" key="1">
    <source>
        <dbReference type="ARBA" id="ARBA00004424"/>
    </source>
</evidence>
<feature type="transmembrane region" description="Helical" evidence="7">
    <location>
        <begin position="462"/>
        <end position="482"/>
    </location>
</feature>
<dbReference type="AlphaFoldDB" id="A0A162NL08"/>
<feature type="transmembrane region" description="Helical" evidence="7">
    <location>
        <begin position="108"/>
        <end position="125"/>
    </location>
</feature>
<reference evidence="8 9" key="1">
    <citation type="submission" date="2016-03" db="EMBL/GenBank/DDBJ databases">
        <title>EvidentialGene: Evidence-directed Construction of Genes on Genomes.</title>
        <authorList>
            <person name="Gilbert D.G."/>
            <person name="Choi J.-H."/>
            <person name="Mockaitis K."/>
            <person name="Colbourne J."/>
            <person name="Pfrender M."/>
        </authorList>
    </citation>
    <scope>NUCLEOTIDE SEQUENCE [LARGE SCALE GENOMIC DNA]</scope>
    <source>
        <strain evidence="8 9">Xinb3</strain>
        <tissue evidence="8">Complete organism</tissue>
    </source>
</reference>
<keyword evidence="9" id="KW-1185">Reference proteome</keyword>
<dbReference type="GO" id="GO:0044341">
    <property type="term" value="P:sodium-dependent phosphate transport"/>
    <property type="evidence" value="ECO:0007669"/>
    <property type="project" value="InterPro"/>
</dbReference>
<evidence type="ECO:0000256" key="4">
    <source>
        <dbReference type="ARBA" id="ARBA00022692"/>
    </source>
</evidence>
<feature type="transmembrane region" description="Helical" evidence="7">
    <location>
        <begin position="66"/>
        <end position="87"/>
    </location>
</feature>
<feature type="transmembrane region" description="Helical" evidence="7">
    <location>
        <begin position="145"/>
        <end position="167"/>
    </location>
</feature>
<dbReference type="GO" id="GO:0016324">
    <property type="term" value="C:apical plasma membrane"/>
    <property type="evidence" value="ECO:0007669"/>
    <property type="project" value="UniProtKB-SubCell"/>
</dbReference>
<comment type="subcellular location">
    <subcellularLocation>
        <location evidence="1">Apical cell membrane</location>
        <topology evidence="1">Multi-pass membrane protein</topology>
    </subcellularLocation>
</comment>
<feature type="transmembrane region" description="Helical" evidence="7">
    <location>
        <begin position="488"/>
        <end position="510"/>
    </location>
</feature>
<evidence type="ECO:0000256" key="5">
    <source>
        <dbReference type="ARBA" id="ARBA00022989"/>
    </source>
</evidence>
<dbReference type="OrthoDB" id="76259at2759"/>
<feature type="transmembrane region" description="Helical" evidence="7">
    <location>
        <begin position="187"/>
        <end position="207"/>
    </location>
</feature>
<dbReference type="Pfam" id="PF02690">
    <property type="entry name" value="Na_Pi_cotrans"/>
    <property type="match status" value="2"/>
</dbReference>
<dbReference type="PANTHER" id="PTHR10010:SF46">
    <property type="entry name" value="SODIUM-DEPENDENT PHOSPHATE TRANSPORT PROTEIN 2B"/>
    <property type="match status" value="1"/>
</dbReference>
<name>A0A162NL08_9CRUS</name>
<evidence type="ECO:0000313" key="8">
    <source>
        <dbReference type="EMBL" id="KZS18084.1"/>
    </source>
</evidence>
<dbReference type="STRING" id="35525.A0A162NL08"/>
<dbReference type="PANTHER" id="PTHR10010">
    <property type="entry name" value="SOLUTE CARRIER FAMILY 34 SODIUM PHOSPHATE , MEMBER 2-RELATED"/>
    <property type="match status" value="1"/>
</dbReference>
<feature type="transmembrane region" description="Helical" evidence="7">
    <location>
        <begin position="422"/>
        <end position="441"/>
    </location>
</feature>
<evidence type="ECO:0000256" key="3">
    <source>
        <dbReference type="ARBA" id="ARBA00022475"/>
    </source>
</evidence>
<evidence type="ECO:0000256" key="6">
    <source>
        <dbReference type="ARBA" id="ARBA00023136"/>
    </source>
</evidence>
<feature type="transmembrane region" description="Helical" evidence="7">
    <location>
        <begin position="298"/>
        <end position="324"/>
    </location>
</feature>
<keyword evidence="4 7" id="KW-0812">Transmembrane</keyword>
<sequence>MMEKGLSKQGNLLSNASYGTLISKPMTQLSPEDPWAIVDLVDDSKKWAEMTTKEKVFRVFDNGLRILSAISLLYFFICSLDLLASAFRLISGKTTGTIFRQNKLMQNPVVGLMIGILATVLVQSSSTSTSIVVSMVGTNVLTVGMAIPIIMGSNIGTSVTNTIVSFAQIGNKNEFRRAFAGAVVHDIFNWLSVFVLFTVEIVCQPIFGIGYLEWLSGIAVGKINSSSSTDGEINILKEITDPIVGLVIQIDQNVIKGWANDDPSYENASLIRQCGGNITDPIPCEGIFIFENTTLKDWSIGLILLSISLFVLCGSMICLVKILNSMMKGHIANVIKHVVNAKIPYLPWLTGYIALLVGAGMTFIVRSSSVFTSALNPLIGIGFISIERVYPLTLGSNVGTTTTALLAAFAASPDALHDTLQIALVHLLFNVSGILLFYPIPFMRFPIPMAKFLGDVTAKYRWFAIVSLVGMFFVLPATVLGLSIAGTVTLQCVGIPFLLIIVAAVVINILQKKSPSLLPPVLRNWMWLPEFCRSLEPYDRQLSKLSCCNRFSQDEQEKTVNVTTEISSTPLSNESIP</sequence>
<gene>
    <name evidence="8" type="ORF">APZ42_016141</name>
</gene>
<protein>
    <submittedName>
        <fullName evidence="8">Sodium-dependent phosphate transport protein 2B</fullName>
    </submittedName>
</protein>
<comment type="caution">
    <text evidence="8">The sequence shown here is derived from an EMBL/GenBank/DDBJ whole genome shotgun (WGS) entry which is preliminary data.</text>
</comment>
<keyword evidence="3" id="KW-1003">Cell membrane</keyword>
<dbReference type="Proteomes" id="UP000076858">
    <property type="component" value="Unassembled WGS sequence"/>
</dbReference>
<organism evidence="8 9">
    <name type="scientific">Daphnia magna</name>
    <dbReference type="NCBI Taxonomy" id="35525"/>
    <lineage>
        <taxon>Eukaryota</taxon>
        <taxon>Metazoa</taxon>
        <taxon>Ecdysozoa</taxon>
        <taxon>Arthropoda</taxon>
        <taxon>Crustacea</taxon>
        <taxon>Branchiopoda</taxon>
        <taxon>Diplostraca</taxon>
        <taxon>Cladocera</taxon>
        <taxon>Anomopoda</taxon>
        <taxon>Daphniidae</taxon>
        <taxon>Daphnia</taxon>
    </lineage>
</organism>
<dbReference type="NCBIfam" id="TIGR01013">
    <property type="entry name" value="2a58"/>
    <property type="match status" value="1"/>
</dbReference>